<feature type="binding site" evidence="5">
    <location>
        <position position="334"/>
    </location>
    <ligand>
        <name>substrate</name>
    </ligand>
</feature>
<organism evidence="11 12">
    <name type="scientific">Gemella haemolysans</name>
    <dbReference type="NCBI Taxonomy" id="1379"/>
    <lineage>
        <taxon>Bacteria</taxon>
        <taxon>Bacillati</taxon>
        <taxon>Bacillota</taxon>
        <taxon>Bacilli</taxon>
        <taxon>Bacillales</taxon>
        <taxon>Gemellaceae</taxon>
        <taxon>Gemella</taxon>
    </lineage>
</organism>
<dbReference type="EMBL" id="LSDC01000017">
    <property type="protein sequence ID" value="KXB63150.1"/>
    <property type="molecule type" value="Genomic_DNA"/>
</dbReference>
<dbReference type="SUPFAM" id="SSF50621">
    <property type="entry name" value="Alanine racemase C-terminal domain-like"/>
    <property type="match status" value="1"/>
</dbReference>
<dbReference type="PRINTS" id="PR01179">
    <property type="entry name" value="ODADCRBXLASE"/>
</dbReference>
<keyword evidence="2 5" id="KW-0210">Decarboxylase</keyword>
<feature type="binding site" evidence="5">
    <location>
        <position position="338"/>
    </location>
    <ligand>
        <name>substrate</name>
    </ligand>
</feature>
<dbReference type="GO" id="GO:0008836">
    <property type="term" value="F:diaminopimelate decarboxylase activity"/>
    <property type="evidence" value="ECO:0007669"/>
    <property type="project" value="UniProtKB-UniRule"/>
</dbReference>
<dbReference type="SUPFAM" id="SSF51419">
    <property type="entry name" value="PLP-binding barrel"/>
    <property type="match status" value="1"/>
</dbReference>
<dbReference type="GO" id="GO:0009089">
    <property type="term" value="P:lysine biosynthetic process via diaminopimelate"/>
    <property type="evidence" value="ECO:0007669"/>
    <property type="project" value="UniProtKB-UniRule"/>
</dbReference>
<sequence>MKEKVMRLFDGMTVENGELNISGVGVSELKAQYGTPLYVYDENMLVNQCRTFINNFKSSKFNTEVLYASKAFSCLEVLRIASREGLGVDVVSLGEIHTAYKAGYDMKRAYFHGNNKTREELQYALEVGVGTIVIDNDYEYEMINEIVRESGNTVDVLLRINTGIDAHTHEYIKTAKDDSKFGYSVYDESIYDLITDINKQSNLNFVGFHSHIGSQIFEKTSFFEAVKVVMEFTRRVQERLGLAISVLNLGGGFGVYYTQEDSPFELAEFLREYIEVVERESDNFGLDLTKVVIEPGRSLTCNAGSTLYSVGGVKKTFAGREYVFVDGGMADNPRYALYKAKYEAMLANKMNEEADTTYTVAGKCCESGDMLVMDANLPKAEQGDLLLVSSTGAYNYSMSSNYNRLPKLPVVFVKDGTSRLVVKGETLEDLIRQDV</sequence>
<dbReference type="InterPro" id="IPR000183">
    <property type="entry name" value="Orn/DAP/Arg_de-COase"/>
</dbReference>
<dbReference type="AlphaFoldDB" id="A0A134A6K4"/>
<dbReference type="Pfam" id="PF00278">
    <property type="entry name" value="Orn_DAP_Arg_deC"/>
    <property type="match status" value="1"/>
</dbReference>
<gene>
    <name evidence="5" type="primary">lysA</name>
    <name evidence="11" type="ORF">HMPREF3186_00181</name>
</gene>
<protein>
    <recommendedName>
        <fullName evidence="5 6">Diaminopimelate decarboxylase</fullName>
        <shortName evidence="5">DAP decarboxylase</shortName>
        <shortName evidence="5">DAPDC</shortName>
        <ecNumber evidence="5 6">4.1.1.20</ecNumber>
    </recommendedName>
</protein>
<dbReference type="Pfam" id="PF02784">
    <property type="entry name" value="Orn_Arg_deC_N"/>
    <property type="match status" value="1"/>
</dbReference>
<dbReference type="PANTHER" id="PTHR43727:SF2">
    <property type="entry name" value="GROUP IV DECARBOXYLASE"/>
    <property type="match status" value="1"/>
</dbReference>
<feature type="domain" description="Orn/DAP/Arg decarboxylase 2 N-terminal" evidence="10">
    <location>
        <begin position="46"/>
        <end position="300"/>
    </location>
</feature>
<accession>A0A134A6K4</accession>
<dbReference type="Proteomes" id="UP000070355">
    <property type="component" value="Unassembled WGS sequence"/>
</dbReference>
<comment type="caution">
    <text evidence="11">The sequence shown here is derived from an EMBL/GenBank/DDBJ whole genome shotgun (WGS) entry which is preliminary data.</text>
</comment>
<comment type="similarity">
    <text evidence="5">Belongs to the Orn/Lys/Arg decarboxylase class-II family. LysA subfamily.</text>
</comment>
<comment type="subunit">
    <text evidence="5">Homodimer.</text>
</comment>
<evidence type="ECO:0000259" key="9">
    <source>
        <dbReference type="Pfam" id="PF00278"/>
    </source>
</evidence>
<comment type="pathway">
    <text evidence="5 8">Amino-acid biosynthesis; L-lysine biosynthesis via DAP pathway; L-lysine from DL-2,6-diaminopimelate: step 1/1.</text>
</comment>
<proteinExistence type="inferred from homology"/>
<keyword evidence="3 5" id="KW-0663">Pyridoxal phosphate</keyword>
<evidence type="ECO:0000256" key="8">
    <source>
        <dbReference type="RuleBase" id="RU003738"/>
    </source>
</evidence>
<feature type="binding site" evidence="5">
    <location>
        <begin position="294"/>
        <end position="297"/>
    </location>
    <ligand>
        <name>pyridoxal 5'-phosphate</name>
        <dbReference type="ChEBI" id="CHEBI:597326"/>
    </ligand>
</feature>
<evidence type="ECO:0000313" key="12">
    <source>
        <dbReference type="Proteomes" id="UP000070355"/>
    </source>
</evidence>
<dbReference type="UniPathway" id="UPA00034">
    <property type="reaction ID" value="UER00027"/>
</dbReference>
<evidence type="ECO:0000256" key="6">
    <source>
        <dbReference type="NCBIfam" id="TIGR01048"/>
    </source>
</evidence>
<evidence type="ECO:0000256" key="1">
    <source>
        <dbReference type="ARBA" id="ARBA00001933"/>
    </source>
</evidence>
<dbReference type="Gene3D" id="2.40.37.10">
    <property type="entry name" value="Lyase, Ornithine Decarboxylase, Chain A, domain 1"/>
    <property type="match status" value="1"/>
</dbReference>
<feature type="active site" description="Proton donor" evidence="7">
    <location>
        <position position="365"/>
    </location>
</feature>
<dbReference type="InterPro" id="IPR022644">
    <property type="entry name" value="De-COase2_N"/>
</dbReference>
<evidence type="ECO:0000259" key="10">
    <source>
        <dbReference type="Pfam" id="PF02784"/>
    </source>
</evidence>
<dbReference type="InterPro" id="IPR022657">
    <property type="entry name" value="De-COase2_CS"/>
</dbReference>
<keyword evidence="4 5" id="KW-0456">Lyase</keyword>
<dbReference type="PATRIC" id="fig|1379.3.peg.177"/>
<evidence type="ECO:0000256" key="5">
    <source>
        <dbReference type="HAMAP-Rule" id="MF_02120"/>
    </source>
</evidence>
<keyword evidence="5" id="KW-0028">Amino-acid biosynthesis</keyword>
<dbReference type="NCBIfam" id="TIGR01048">
    <property type="entry name" value="lysA"/>
    <property type="match status" value="1"/>
</dbReference>
<comment type="cofactor">
    <cofactor evidence="1 5 7 8">
        <name>pyridoxal 5'-phosphate</name>
        <dbReference type="ChEBI" id="CHEBI:597326"/>
    </cofactor>
</comment>
<feature type="binding site" evidence="5">
    <location>
        <position position="394"/>
    </location>
    <ligand>
        <name>substrate</name>
    </ligand>
</feature>
<evidence type="ECO:0000256" key="4">
    <source>
        <dbReference type="ARBA" id="ARBA00023239"/>
    </source>
</evidence>
<dbReference type="InterPro" id="IPR022653">
    <property type="entry name" value="De-COase2_pyr-phos_BS"/>
</dbReference>
<dbReference type="InterPro" id="IPR009006">
    <property type="entry name" value="Ala_racemase/Decarboxylase_C"/>
</dbReference>
<dbReference type="PROSITE" id="PS00879">
    <property type="entry name" value="ODR_DC_2_2"/>
    <property type="match status" value="1"/>
</dbReference>
<evidence type="ECO:0000256" key="2">
    <source>
        <dbReference type="ARBA" id="ARBA00022793"/>
    </source>
</evidence>
<feature type="modified residue" description="N6-(pyridoxal phosphate)lysine" evidence="5 7">
    <location>
        <position position="70"/>
    </location>
</feature>
<feature type="binding site" evidence="5">
    <location>
        <position position="366"/>
    </location>
    <ligand>
        <name>substrate</name>
    </ligand>
</feature>
<dbReference type="EC" id="4.1.1.20" evidence="5 6"/>
<dbReference type="PRINTS" id="PR01181">
    <property type="entry name" value="DAPDCRBXLASE"/>
</dbReference>
<dbReference type="CDD" id="cd06828">
    <property type="entry name" value="PLPDE_III_DapDC"/>
    <property type="match status" value="1"/>
</dbReference>
<evidence type="ECO:0000256" key="7">
    <source>
        <dbReference type="PIRSR" id="PIRSR600183-50"/>
    </source>
</evidence>
<reference evidence="12" key="1">
    <citation type="submission" date="2016-01" db="EMBL/GenBank/DDBJ databases">
        <authorList>
            <person name="Mitreva M."/>
            <person name="Pepin K.H."/>
            <person name="Mihindukulasuriya K.A."/>
            <person name="Fulton R."/>
            <person name="Fronick C."/>
            <person name="O'Laughlin M."/>
            <person name="Miner T."/>
            <person name="Herter B."/>
            <person name="Rosa B.A."/>
            <person name="Cordes M."/>
            <person name="Tomlinson C."/>
            <person name="Wollam A."/>
            <person name="Palsikar V.B."/>
            <person name="Mardis E.R."/>
            <person name="Wilson R.K."/>
        </authorList>
    </citation>
    <scope>NUCLEOTIDE SEQUENCE [LARGE SCALE GENOMIC DNA]</scope>
    <source>
        <strain evidence="12">DNF01167</strain>
    </source>
</reference>
<evidence type="ECO:0000313" key="11">
    <source>
        <dbReference type="EMBL" id="KXB63150.1"/>
    </source>
</evidence>
<name>A0A134A6K4_9BACL</name>
<dbReference type="GO" id="GO:0030170">
    <property type="term" value="F:pyridoxal phosphate binding"/>
    <property type="evidence" value="ECO:0007669"/>
    <property type="project" value="UniProtKB-UniRule"/>
</dbReference>
<keyword evidence="5 8" id="KW-0457">Lysine biosynthesis</keyword>
<comment type="catalytic activity">
    <reaction evidence="5 8">
        <text>meso-2,6-diaminopimelate + H(+) = L-lysine + CO2</text>
        <dbReference type="Rhea" id="RHEA:15101"/>
        <dbReference type="ChEBI" id="CHEBI:15378"/>
        <dbReference type="ChEBI" id="CHEBI:16526"/>
        <dbReference type="ChEBI" id="CHEBI:32551"/>
        <dbReference type="ChEBI" id="CHEBI:57791"/>
        <dbReference type="EC" id="4.1.1.20"/>
    </reaction>
</comment>
<feature type="binding site" evidence="5">
    <location>
        <position position="297"/>
    </location>
    <ligand>
        <name>substrate</name>
    </ligand>
</feature>
<evidence type="ECO:0000256" key="3">
    <source>
        <dbReference type="ARBA" id="ARBA00022898"/>
    </source>
</evidence>
<comment type="function">
    <text evidence="5">Specifically catalyzes the decarboxylation of meso-diaminopimelate (meso-DAP) to L-lysine.</text>
</comment>
<dbReference type="PROSITE" id="PS00878">
    <property type="entry name" value="ODR_DC_2_1"/>
    <property type="match status" value="1"/>
</dbReference>
<feature type="domain" description="Orn/DAP/Arg decarboxylase 2 C-terminal" evidence="9">
    <location>
        <begin position="38"/>
        <end position="392"/>
    </location>
</feature>
<dbReference type="STRING" id="1379.HMPREF3186_00181"/>
<dbReference type="InterPro" id="IPR022643">
    <property type="entry name" value="De-COase2_C"/>
</dbReference>
<dbReference type="FunFam" id="3.20.20.10:FF:000003">
    <property type="entry name" value="Diaminopimelate decarboxylase"/>
    <property type="match status" value="1"/>
</dbReference>
<feature type="binding site" evidence="5">
    <location>
        <position position="394"/>
    </location>
    <ligand>
        <name>pyridoxal 5'-phosphate</name>
        <dbReference type="ChEBI" id="CHEBI:597326"/>
    </ligand>
</feature>
<dbReference type="Gene3D" id="3.20.20.10">
    <property type="entry name" value="Alanine racemase"/>
    <property type="match status" value="1"/>
</dbReference>
<dbReference type="PANTHER" id="PTHR43727">
    <property type="entry name" value="DIAMINOPIMELATE DECARBOXYLASE"/>
    <property type="match status" value="1"/>
</dbReference>
<dbReference type="InterPro" id="IPR002986">
    <property type="entry name" value="DAP_deCOOHase_LysA"/>
</dbReference>
<feature type="binding site" evidence="5">
    <location>
        <position position="252"/>
    </location>
    <ligand>
        <name>pyridoxal 5'-phosphate</name>
        <dbReference type="ChEBI" id="CHEBI:597326"/>
    </ligand>
</feature>
<dbReference type="HAMAP" id="MF_02120">
    <property type="entry name" value="LysA"/>
    <property type="match status" value="1"/>
</dbReference>
<dbReference type="InterPro" id="IPR029066">
    <property type="entry name" value="PLP-binding_barrel"/>
</dbReference>